<dbReference type="AlphaFoldDB" id="A0A9K3PAG1"/>
<comment type="caution">
    <text evidence="1">The sequence shown here is derived from an EMBL/GenBank/DDBJ whole genome shotgun (WGS) entry which is preliminary data.</text>
</comment>
<evidence type="ECO:0000313" key="3">
    <source>
        <dbReference type="Proteomes" id="UP000693970"/>
    </source>
</evidence>
<evidence type="ECO:0000313" key="1">
    <source>
        <dbReference type="EMBL" id="KAG7339775.1"/>
    </source>
</evidence>
<dbReference type="EMBL" id="JAGRRH010000030">
    <property type="protein sequence ID" value="KAG7339775.1"/>
    <property type="molecule type" value="Genomic_DNA"/>
</dbReference>
<accession>A0A9K3PAG1</accession>
<dbReference type="OrthoDB" id="42292at2759"/>
<reference evidence="1" key="2">
    <citation type="submission" date="2021-04" db="EMBL/GenBank/DDBJ databases">
        <authorList>
            <person name="Podell S."/>
        </authorList>
    </citation>
    <scope>NUCLEOTIDE SEQUENCE</scope>
    <source>
        <strain evidence="1">Hildebrandi</strain>
    </source>
</reference>
<evidence type="ECO:0000313" key="2">
    <source>
        <dbReference type="EMBL" id="KAG7362570.1"/>
    </source>
</evidence>
<organism evidence="1 3">
    <name type="scientific">Nitzschia inconspicua</name>
    <dbReference type="NCBI Taxonomy" id="303405"/>
    <lineage>
        <taxon>Eukaryota</taxon>
        <taxon>Sar</taxon>
        <taxon>Stramenopiles</taxon>
        <taxon>Ochrophyta</taxon>
        <taxon>Bacillariophyta</taxon>
        <taxon>Bacillariophyceae</taxon>
        <taxon>Bacillariophycidae</taxon>
        <taxon>Bacillariales</taxon>
        <taxon>Bacillariaceae</taxon>
        <taxon>Nitzschia</taxon>
    </lineage>
</organism>
<proteinExistence type="predicted"/>
<gene>
    <name evidence="2" type="ORF">IV203_025454</name>
    <name evidence="1" type="ORF">IV203_028236</name>
</gene>
<dbReference type="Proteomes" id="UP000693970">
    <property type="component" value="Unassembled WGS sequence"/>
</dbReference>
<dbReference type="EMBL" id="JAGRRH010000011">
    <property type="protein sequence ID" value="KAG7362570.1"/>
    <property type="molecule type" value="Genomic_DNA"/>
</dbReference>
<keyword evidence="3" id="KW-1185">Reference proteome</keyword>
<sequence>MPASAPPLPHSLSILRKSGSSGSSSFFNPKMVEFDTVTVNYHKVILGDNPAVSAGAPITIHWKSHHREQLSIDVFEEKDPNSCRIRQSNKSWGGYSSEGKKVRKDLRIEVQDRAVLLLKNGYSLEEIGRSTAKTQEIQKERLKSASANAKWDGWNAALESSGKAFKKMIRRGSLGGATPKHVPTNPAA</sequence>
<reference evidence="1" key="1">
    <citation type="journal article" date="2021" name="Sci. Rep.">
        <title>Diploid genomic architecture of Nitzschia inconspicua, an elite biomass production diatom.</title>
        <authorList>
            <person name="Oliver A."/>
            <person name="Podell S."/>
            <person name="Pinowska A."/>
            <person name="Traller J.C."/>
            <person name="Smith S.R."/>
            <person name="McClure R."/>
            <person name="Beliaev A."/>
            <person name="Bohutskyi P."/>
            <person name="Hill E.A."/>
            <person name="Rabines A."/>
            <person name="Zheng H."/>
            <person name="Allen L.Z."/>
            <person name="Kuo A."/>
            <person name="Grigoriev I.V."/>
            <person name="Allen A.E."/>
            <person name="Hazlebeck D."/>
            <person name="Allen E.E."/>
        </authorList>
    </citation>
    <scope>NUCLEOTIDE SEQUENCE</scope>
    <source>
        <strain evidence="1">Hildebrandi</strain>
    </source>
</reference>
<name>A0A9K3PAG1_9STRA</name>
<protein>
    <submittedName>
        <fullName evidence="1">Uncharacterized protein</fullName>
    </submittedName>
</protein>